<feature type="domain" description="Protein kinase" evidence="10">
    <location>
        <begin position="1"/>
        <end position="143"/>
    </location>
</feature>
<dbReference type="InterPro" id="IPR000719">
    <property type="entry name" value="Prot_kinase_dom"/>
</dbReference>
<name>A0ABD1K1Y5_9TELE</name>
<evidence type="ECO:0000256" key="8">
    <source>
        <dbReference type="ARBA" id="ARBA00047899"/>
    </source>
</evidence>
<dbReference type="InterPro" id="IPR008271">
    <property type="entry name" value="Ser/Thr_kinase_AS"/>
</dbReference>
<dbReference type="EMBL" id="JBHFQA010000009">
    <property type="protein sequence ID" value="KAL2093120.1"/>
    <property type="molecule type" value="Genomic_DNA"/>
</dbReference>
<dbReference type="Gene3D" id="1.10.510.10">
    <property type="entry name" value="Transferase(Phosphotransferase) domain 1"/>
    <property type="match status" value="1"/>
</dbReference>
<comment type="similarity">
    <text evidence="1">Belongs to the protein kinase superfamily. CAMK Ser/Thr protein kinase family. PIM subfamily.</text>
</comment>
<sequence length="143" mass="16124">MGAAIFVYIEMYTIWRPPESVAIKVVAKDLAEDYIAVPGSGVPVPSEVALMMMVSEPSGSPKICRLLEWFDRQDIIMLVLERPQPCIDVAHFCLRGRMSKREAACIIWQVVLSAKHCHDRGVLHRDFKPENLLINTDNDGETD</sequence>
<dbReference type="PROSITE" id="PS00108">
    <property type="entry name" value="PROTEIN_KINASE_ST"/>
    <property type="match status" value="1"/>
</dbReference>
<dbReference type="GO" id="GO:0004674">
    <property type="term" value="F:protein serine/threonine kinase activity"/>
    <property type="evidence" value="ECO:0007669"/>
    <property type="project" value="UniProtKB-KW"/>
</dbReference>
<evidence type="ECO:0000256" key="4">
    <source>
        <dbReference type="ARBA" id="ARBA00022679"/>
    </source>
</evidence>
<accession>A0ABD1K1Y5</accession>
<comment type="caution">
    <text evidence="11">The sequence shown here is derived from an EMBL/GenBank/DDBJ whole genome shotgun (WGS) entry which is preliminary data.</text>
</comment>
<reference evidence="11 12" key="1">
    <citation type="submission" date="2024-09" db="EMBL/GenBank/DDBJ databases">
        <title>A chromosome-level genome assembly of Gray's grenadier anchovy, Coilia grayii.</title>
        <authorList>
            <person name="Fu Z."/>
        </authorList>
    </citation>
    <scope>NUCLEOTIDE SEQUENCE [LARGE SCALE GENOMIC DNA]</scope>
    <source>
        <strain evidence="11">G4</strain>
        <tissue evidence="11">Muscle</tissue>
    </source>
</reference>
<evidence type="ECO:0000256" key="5">
    <source>
        <dbReference type="ARBA" id="ARBA00022741"/>
    </source>
</evidence>
<proteinExistence type="inferred from homology"/>
<keyword evidence="3" id="KW-0723">Serine/threonine-protein kinase</keyword>
<dbReference type="AlphaFoldDB" id="A0ABD1K1Y5"/>
<dbReference type="Pfam" id="PF00069">
    <property type="entry name" value="Pkinase"/>
    <property type="match status" value="1"/>
</dbReference>
<evidence type="ECO:0000313" key="11">
    <source>
        <dbReference type="EMBL" id="KAL2093120.1"/>
    </source>
</evidence>
<evidence type="ECO:0000256" key="2">
    <source>
        <dbReference type="ARBA" id="ARBA00012513"/>
    </source>
</evidence>
<protein>
    <recommendedName>
        <fullName evidence="2">non-specific serine/threonine protein kinase</fullName>
        <ecNumber evidence="2">2.7.11.1</ecNumber>
    </recommendedName>
</protein>
<dbReference type="EC" id="2.7.11.1" evidence="2"/>
<evidence type="ECO:0000256" key="7">
    <source>
        <dbReference type="ARBA" id="ARBA00022840"/>
    </source>
</evidence>
<dbReference type="PANTHER" id="PTHR22984:SF11">
    <property type="entry name" value="AURORA KINASE-RELATED"/>
    <property type="match status" value="1"/>
</dbReference>
<gene>
    <name evidence="11" type="ORF">ACEWY4_010432</name>
</gene>
<keyword evidence="7" id="KW-0067">ATP-binding</keyword>
<comment type="catalytic activity">
    <reaction evidence="8">
        <text>L-threonyl-[protein] + ATP = O-phospho-L-threonyl-[protein] + ADP + H(+)</text>
        <dbReference type="Rhea" id="RHEA:46608"/>
        <dbReference type="Rhea" id="RHEA-COMP:11060"/>
        <dbReference type="Rhea" id="RHEA-COMP:11605"/>
        <dbReference type="ChEBI" id="CHEBI:15378"/>
        <dbReference type="ChEBI" id="CHEBI:30013"/>
        <dbReference type="ChEBI" id="CHEBI:30616"/>
        <dbReference type="ChEBI" id="CHEBI:61977"/>
        <dbReference type="ChEBI" id="CHEBI:456216"/>
        <dbReference type="EC" id="2.7.11.1"/>
    </reaction>
</comment>
<keyword evidence="12" id="KW-1185">Reference proteome</keyword>
<dbReference type="GO" id="GO:0005524">
    <property type="term" value="F:ATP binding"/>
    <property type="evidence" value="ECO:0007669"/>
    <property type="project" value="UniProtKB-KW"/>
</dbReference>
<dbReference type="InterPro" id="IPR011009">
    <property type="entry name" value="Kinase-like_dom_sf"/>
</dbReference>
<dbReference type="SUPFAM" id="SSF56112">
    <property type="entry name" value="Protein kinase-like (PK-like)"/>
    <property type="match status" value="1"/>
</dbReference>
<organism evidence="11 12">
    <name type="scientific">Coilia grayii</name>
    <name type="common">Gray's grenadier anchovy</name>
    <dbReference type="NCBI Taxonomy" id="363190"/>
    <lineage>
        <taxon>Eukaryota</taxon>
        <taxon>Metazoa</taxon>
        <taxon>Chordata</taxon>
        <taxon>Craniata</taxon>
        <taxon>Vertebrata</taxon>
        <taxon>Euteleostomi</taxon>
        <taxon>Actinopterygii</taxon>
        <taxon>Neopterygii</taxon>
        <taxon>Teleostei</taxon>
        <taxon>Clupei</taxon>
        <taxon>Clupeiformes</taxon>
        <taxon>Clupeoidei</taxon>
        <taxon>Engraulidae</taxon>
        <taxon>Coilinae</taxon>
        <taxon>Coilia</taxon>
    </lineage>
</organism>
<evidence type="ECO:0000313" key="12">
    <source>
        <dbReference type="Proteomes" id="UP001591681"/>
    </source>
</evidence>
<evidence type="ECO:0000259" key="10">
    <source>
        <dbReference type="PROSITE" id="PS50011"/>
    </source>
</evidence>
<dbReference type="Proteomes" id="UP001591681">
    <property type="component" value="Unassembled WGS sequence"/>
</dbReference>
<keyword evidence="4" id="KW-0808">Transferase</keyword>
<comment type="catalytic activity">
    <reaction evidence="9">
        <text>L-seryl-[protein] + ATP = O-phospho-L-seryl-[protein] + ADP + H(+)</text>
        <dbReference type="Rhea" id="RHEA:17989"/>
        <dbReference type="Rhea" id="RHEA-COMP:9863"/>
        <dbReference type="Rhea" id="RHEA-COMP:11604"/>
        <dbReference type="ChEBI" id="CHEBI:15378"/>
        <dbReference type="ChEBI" id="CHEBI:29999"/>
        <dbReference type="ChEBI" id="CHEBI:30616"/>
        <dbReference type="ChEBI" id="CHEBI:83421"/>
        <dbReference type="ChEBI" id="CHEBI:456216"/>
        <dbReference type="EC" id="2.7.11.1"/>
    </reaction>
</comment>
<dbReference type="PANTHER" id="PTHR22984">
    <property type="entry name" value="SERINE/THREONINE-PROTEIN KINASE PIM"/>
    <property type="match status" value="1"/>
</dbReference>
<evidence type="ECO:0000256" key="3">
    <source>
        <dbReference type="ARBA" id="ARBA00022527"/>
    </source>
</evidence>
<evidence type="ECO:0000256" key="9">
    <source>
        <dbReference type="ARBA" id="ARBA00048679"/>
    </source>
</evidence>
<evidence type="ECO:0000256" key="1">
    <source>
        <dbReference type="ARBA" id="ARBA00005505"/>
    </source>
</evidence>
<dbReference type="InterPro" id="IPR051138">
    <property type="entry name" value="PIM_Ser/Thr_kinase"/>
</dbReference>
<dbReference type="Gene3D" id="3.30.200.20">
    <property type="entry name" value="Phosphorylase Kinase, domain 1"/>
    <property type="match status" value="1"/>
</dbReference>
<keyword evidence="6" id="KW-0418">Kinase</keyword>
<keyword evidence="5" id="KW-0547">Nucleotide-binding</keyword>
<evidence type="ECO:0000256" key="6">
    <source>
        <dbReference type="ARBA" id="ARBA00022777"/>
    </source>
</evidence>
<dbReference type="PROSITE" id="PS50011">
    <property type="entry name" value="PROTEIN_KINASE_DOM"/>
    <property type="match status" value="1"/>
</dbReference>